<dbReference type="Proteomes" id="UP000799766">
    <property type="component" value="Unassembled WGS sequence"/>
</dbReference>
<protein>
    <submittedName>
        <fullName evidence="2">Uncharacterized protein</fullName>
    </submittedName>
</protein>
<accession>A0A6A6NRD9</accession>
<feature type="compositionally biased region" description="Gly residues" evidence="1">
    <location>
        <begin position="13"/>
        <end position="25"/>
    </location>
</feature>
<reference evidence="2" key="1">
    <citation type="journal article" date="2020" name="Stud. Mycol.">
        <title>101 Dothideomycetes genomes: a test case for predicting lifestyles and emergence of pathogens.</title>
        <authorList>
            <person name="Haridas S."/>
            <person name="Albert R."/>
            <person name="Binder M."/>
            <person name="Bloem J."/>
            <person name="Labutti K."/>
            <person name="Salamov A."/>
            <person name="Andreopoulos B."/>
            <person name="Baker S."/>
            <person name="Barry K."/>
            <person name="Bills G."/>
            <person name="Bluhm B."/>
            <person name="Cannon C."/>
            <person name="Castanera R."/>
            <person name="Culley D."/>
            <person name="Daum C."/>
            <person name="Ezra D."/>
            <person name="Gonzalez J."/>
            <person name="Henrissat B."/>
            <person name="Kuo A."/>
            <person name="Liang C."/>
            <person name="Lipzen A."/>
            <person name="Lutzoni F."/>
            <person name="Magnuson J."/>
            <person name="Mondo S."/>
            <person name="Nolan M."/>
            <person name="Ohm R."/>
            <person name="Pangilinan J."/>
            <person name="Park H.-J."/>
            <person name="Ramirez L."/>
            <person name="Alfaro M."/>
            <person name="Sun H."/>
            <person name="Tritt A."/>
            <person name="Yoshinaga Y."/>
            <person name="Zwiers L.-H."/>
            <person name="Turgeon B."/>
            <person name="Goodwin S."/>
            <person name="Spatafora J."/>
            <person name="Crous P."/>
            <person name="Grigoriev I."/>
        </authorList>
    </citation>
    <scope>NUCLEOTIDE SEQUENCE</scope>
    <source>
        <strain evidence="2">ATCC 16933</strain>
    </source>
</reference>
<organism evidence="2 3">
    <name type="scientific">Lineolata rhizophorae</name>
    <dbReference type="NCBI Taxonomy" id="578093"/>
    <lineage>
        <taxon>Eukaryota</taxon>
        <taxon>Fungi</taxon>
        <taxon>Dikarya</taxon>
        <taxon>Ascomycota</taxon>
        <taxon>Pezizomycotina</taxon>
        <taxon>Dothideomycetes</taxon>
        <taxon>Dothideomycetes incertae sedis</taxon>
        <taxon>Lineolatales</taxon>
        <taxon>Lineolataceae</taxon>
        <taxon>Lineolata</taxon>
    </lineage>
</organism>
<evidence type="ECO:0000313" key="3">
    <source>
        <dbReference type="Proteomes" id="UP000799766"/>
    </source>
</evidence>
<feature type="region of interest" description="Disordered" evidence="1">
    <location>
        <begin position="1"/>
        <end position="32"/>
    </location>
</feature>
<feature type="compositionally biased region" description="Low complexity" evidence="1">
    <location>
        <begin position="1"/>
        <end position="12"/>
    </location>
</feature>
<dbReference type="AlphaFoldDB" id="A0A6A6NRD9"/>
<gene>
    <name evidence="2" type="ORF">BDY21DRAFT_113044</name>
</gene>
<name>A0A6A6NRD9_9PEZI</name>
<sequence length="167" mass="17387">MPVGSPRSKPSSRGGGVGRGKGPYGIAGAASDAPPWRISGRTWDTFWSGGSGSRAAAVRRCSYRSWSCLRRRGRRRRRDPGPAEAAAAVTARCGGASRPPRSWHAAALRAALAFLSFAFRPFAARDCAGRERRGSPGAQPAMASRGCGADRRACCDAGGPMKLGAGL</sequence>
<dbReference type="EMBL" id="MU001693">
    <property type="protein sequence ID" value="KAF2454138.1"/>
    <property type="molecule type" value="Genomic_DNA"/>
</dbReference>
<keyword evidence="3" id="KW-1185">Reference proteome</keyword>
<proteinExistence type="predicted"/>
<evidence type="ECO:0000256" key="1">
    <source>
        <dbReference type="SAM" id="MobiDB-lite"/>
    </source>
</evidence>
<evidence type="ECO:0000313" key="2">
    <source>
        <dbReference type="EMBL" id="KAF2454138.1"/>
    </source>
</evidence>